<dbReference type="AlphaFoldDB" id="A0AAV5SIK7"/>
<evidence type="ECO:0000313" key="1">
    <source>
        <dbReference type="EMBL" id="GMS82492.1"/>
    </source>
</evidence>
<protein>
    <submittedName>
        <fullName evidence="1">Uncharacterized protein</fullName>
    </submittedName>
</protein>
<name>A0AAV5SIK7_9BILA</name>
<accession>A0AAV5SIK7</accession>
<keyword evidence="2" id="KW-1185">Reference proteome</keyword>
<gene>
    <name evidence="1" type="ORF">PENTCL1PPCAC_4667</name>
</gene>
<comment type="caution">
    <text evidence="1">The sequence shown here is derived from an EMBL/GenBank/DDBJ whole genome shotgun (WGS) entry which is preliminary data.</text>
</comment>
<evidence type="ECO:0000313" key="2">
    <source>
        <dbReference type="Proteomes" id="UP001432027"/>
    </source>
</evidence>
<organism evidence="1 2">
    <name type="scientific">Pristionchus entomophagus</name>
    <dbReference type="NCBI Taxonomy" id="358040"/>
    <lineage>
        <taxon>Eukaryota</taxon>
        <taxon>Metazoa</taxon>
        <taxon>Ecdysozoa</taxon>
        <taxon>Nematoda</taxon>
        <taxon>Chromadorea</taxon>
        <taxon>Rhabditida</taxon>
        <taxon>Rhabditina</taxon>
        <taxon>Diplogasteromorpha</taxon>
        <taxon>Diplogasteroidea</taxon>
        <taxon>Neodiplogasteridae</taxon>
        <taxon>Pristionchus</taxon>
    </lineage>
</organism>
<reference evidence="1" key="1">
    <citation type="submission" date="2023-10" db="EMBL/GenBank/DDBJ databases">
        <title>Genome assembly of Pristionchus species.</title>
        <authorList>
            <person name="Yoshida K."/>
            <person name="Sommer R.J."/>
        </authorList>
    </citation>
    <scope>NUCLEOTIDE SEQUENCE</scope>
    <source>
        <strain evidence="1">RS0144</strain>
    </source>
</reference>
<dbReference type="Proteomes" id="UP001432027">
    <property type="component" value="Unassembled WGS sequence"/>
</dbReference>
<proteinExistence type="predicted"/>
<sequence>THSLLAERGHVNYNFYVNYSYATMTNNISSIYIHLKKILSARFGSLNTAANITKWGTFTLEMSEKHAMIDE</sequence>
<dbReference type="EMBL" id="BTSX01000002">
    <property type="protein sequence ID" value="GMS82492.1"/>
    <property type="molecule type" value="Genomic_DNA"/>
</dbReference>
<feature type="non-terminal residue" evidence="1">
    <location>
        <position position="71"/>
    </location>
</feature>
<feature type="non-terminal residue" evidence="1">
    <location>
        <position position="1"/>
    </location>
</feature>